<feature type="transmembrane region" description="Helical" evidence="2">
    <location>
        <begin position="186"/>
        <end position="204"/>
    </location>
</feature>
<reference evidence="3 4" key="1">
    <citation type="submission" date="2014-04" db="EMBL/GenBank/DDBJ databases">
        <title>A comprehensive comparison of genomes of Erythrobacter spp. strains.</title>
        <authorList>
            <person name="Zheng Q."/>
        </authorList>
    </citation>
    <scope>NUCLEOTIDE SEQUENCE [LARGE SCALE GENOMIC DNA]</scope>
    <source>
        <strain evidence="3 4">DSM 6997</strain>
    </source>
</reference>
<dbReference type="Pfam" id="PF04087">
    <property type="entry name" value="DUF389"/>
    <property type="match status" value="1"/>
</dbReference>
<name>A0A074M3K3_ERYLO</name>
<feature type="transmembrane region" description="Helical" evidence="2">
    <location>
        <begin position="211"/>
        <end position="231"/>
    </location>
</feature>
<keyword evidence="2" id="KW-1133">Transmembrane helix</keyword>
<feature type="transmembrane region" description="Helical" evidence="2">
    <location>
        <begin position="93"/>
        <end position="110"/>
    </location>
</feature>
<feature type="transmembrane region" description="Helical" evidence="2">
    <location>
        <begin position="116"/>
        <end position="139"/>
    </location>
</feature>
<evidence type="ECO:0000256" key="2">
    <source>
        <dbReference type="SAM" id="Phobius"/>
    </source>
</evidence>
<dbReference type="OrthoDB" id="9790659at2"/>
<dbReference type="RefSeq" id="WP_081853408.1">
    <property type="nucleotide sequence ID" value="NZ_JMIW01000006.1"/>
</dbReference>
<dbReference type="PANTHER" id="PTHR20992">
    <property type="entry name" value="AT15442P-RELATED"/>
    <property type="match status" value="1"/>
</dbReference>
<dbReference type="Proteomes" id="UP000027647">
    <property type="component" value="Unassembled WGS sequence"/>
</dbReference>
<dbReference type="AlphaFoldDB" id="A0A074M3K3"/>
<keyword evidence="4" id="KW-1185">Reference proteome</keyword>
<dbReference type="eggNOG" id="COG3712">
    <property type="taxonomic scope" value="Bacteria"/>
</dbReference>
<feature type="transmembrane region" description="Helical" evidence="2">
    <location>
        <begin position="276"/>
        <end position="297"/>
    </location>
</feature>
<feature type="compositionally biased region" description="Basic and acidic residues" evidence="1">
    <location>
        <begin position="11"/>
        <end position="31"/>
    </location>
</feature>
<dbReference type="PANTHER" id="PTHR20992:SF9">
    <property type="entry name" value="AT15442P-RELATED"/>
    <property type="match status" value="1"/>
</dbReference>
<dbReference type="eggNOG" id="COG1808">
    <property type="taxonomic scope" value="Bacteria"/>
</dbReference>
<feature type="region of interest" description="Disordered" evidence="1">
    <location>
        <begin position="1"/>
        <end position="31"/>
    </location>
</feature>
<dbReference type="EMBL" id="JMIW01000006">
    <property type="protein sequence ID" value="KEO89186.1"/>
    <property type="molecule type" value="Genomic_DNA"/>
</dbReference>
<comment type="caution">
    <text evidence="3">The sequence shown here is derived from an EMBL/GenBank/DDBJ whole genome shotgun (WGS) entry which is preliminary data.</text>
</comment>
<evidence type="ECO:0000313" key="4">
    <source>
        <dbReference type="Proteomes" id="UP000027647"/>
    </source>
</evidence>
<feature type="transmembrane region" description="Helical" evidence="2">
    <location>
        <begin position="151"/>
        <end position="174"/>
    </location>
</feature>
<organism evidence="3 4">
    <name type="scientific">Erythrobacter longus</name>
    <dbReference type="NCBI Taxonomy" id="1044"/>
    <lineage>
        <taxon>Bacteria</taxon>
        <taxon>Pseudomonadati</taxon>
        <taxon>Pseudomonadota</taxon>
        <taxon>Alphaproteobacteria</taxon>
        <taxon>Sphingomonadales</taxon>
        <taxon>Erythrobacteraceae</taxon>
        <taxon>Erythrobacter/Porphyrobacter group</taxon>
        <taxon>Erythrobacter</taxon>
    </lineage>
</organism>
<feature type="transmembrane region" description="Helical" evidence="2">
    <location>
        <begin position="243"/>
        <end position="264"/>
    </location>
</feature>
<accession>A0A074M3K3</accession>
<protein>
    <submittedName>
        <fullName evidence="3">Membrane protein</fullName>
    </submittedName>
</protein>
<dbReference type="InterPro" id="IPR005240">
    <property type="entry name" value="DUF389"/>
</dbReference>
<proteinExistence type="predicted"/>
<dbReference type="STRING" id="1044.EH31_14225"/>
<dbReference type="NCBIfam" id="TIGR00341">
    <property type="entry name" value="TIGR00341 family protein"/>
    <property type="match status" value="1"/>
</dbReference>
<evidence type="ECO:0000256" key="1">
    <source>
        <dbReference type="SAM" id="MobiDB-lite"/>
    </source>
</evidence>
<gene>
    <name evidence="3" type="ORF">EH31_14225</name>
</gene>
<evidence type="ECO:0000313" key="3">
    <source>
        <dbReference type="EMBL" id="KEO89186.1"/>
    </source>
</evidence>
<keyword evidence="2" id="KW-0472">Membrane</keyword>
<keyword evidence="2" id="KW-0812">Transmembrane</keyword>
<sequence>MNLADTVENSGKTEDSSTPPAEEKNATERDPHAVFGKVDSAGEAVRAATQSRYGFKRVLATLRGWWREDVVGTVEQSAVIEKRRAECALSERYLFMTAMSAGIAVLGLLLSSPAVVIGAMLLSPLMDPIMGLGFALAIGDYQWLKKSARSLFWGTIIAVGLTAALVYFSPIQTITPEIAARTQPNLFDLFVALFSALAGAYAMIRGREGTIVGVAIATALMPPLATVGFGLATWNWTVFSGALLLYITNLITIALTALAMARLYGFESSLSARNSLFQNIAVATVFVALAVPLALSLQQIAFQTNSQRIIRAEIEEAYAGSVDIAQLDVDFRADPVLATATVYTPSPKVSAETEIEAALITRLGRPIEFSLREFGVDSGASAAQQAALSAARANEEAAAQQRAETLATRLALVAGVDEDDVTVDRTRRRATVRARELEGATLAAYRVLEMRIARTEPEWVIELLPPAGDLPDSIPFGEEGPTLEGAQALAVIEWAANRTGLPIVLEGREEDATRAAELLGQRGVNVTVQSSSGPVRAKWGGG</sequence>